<dbReference type="GO" id="GO:0035041">
    <property type="term" value="P:sperm DNA decondensation"/>
    <property type="evidence" value="ECO:0007669"/>
    <property type="project" value="EnsemblMetazoa"/>
</dbReference>
<dbReference type="Gene3D" id="3.30.710.10">
    <property type="entry name" value="Potassium Channel Kv1.1, Chain A"/>
    <property type="match status" value="1"/>
</dbReference>
<dbReference type="InterPro" id="IPR011333">
    <property type="entry name" value="SKP1/BTB/POZ_sf"/>
</dbReference>
<evidence type="ECO:0000313" key="4">
    <source>
        <dbReference type="Proteomes" id="UP000001070"/>
    </source>
</evidence>
<dbReference type="eggNOG" id="ENOG502TBGX">
    <property type="taxonomic scope" value="Eukaryota"/>
</dbReference>
<accession>B4JWW7</accession>
<dbReference type="EMBL" id="CH916376">
    <property type="protein sequence ID" value="EDV95243.1"/>
    <property type="molecule type" value="Genomic_DNA"/>
</dbReference>
<sequence length="83" mass="9556">MGSEQYCLRWNNHQSNLLGVFSQLLQDESLVDVTLACSGGPSIRAHKVSSQKAHKEIQIYTNMFRYVAYAYNNYIFNNCNLTF</sequence>
<dbReference type="STRING" id="7222.B4JWW7"/>
<keyword evidence="2" id="KW-0539">Nucleus</keyword>
<dbReference type="GO" id="GO:0000228">
    <property type="term" value="C:nuclear chromosome"/>
    <property type="evidence" value="ECO:0007669"/>
    <property type="project" value="EnsemblMetazoa"/>
</dbReference>
<dbReference type="GO" id="GO:0003682">
    <property type="term" value="F:chromatin binding"/>
    <property type="evidence" value="ECO:0007669"/>
    <property type="project" value="EnsemblMetazoa"/>
</dbReference>
<dbReference type="GO" id="GO:0006357">
    <property type="term" value="P:regulation of transcription by RNA polymerase II"/>
    <property type="evidence" value="ECO:0007669"/>
    <property type="project" value="EnsemblMetazoa"/>
</dbReference>
<evidence type="ECO:0000256" key="2">
    <source>
        <dbReference type="ARBA" id="ARBA00023242"/>
    </source>
</evidence>
<keyword evidence="4" id="KW-1185">Reference proteome</keyword>
<evidence type="ECO:0000313" key="3">
    <source>
        <dbReference type="EMBL" id="EDV95243.1"/>
    </source>
</evidence>
<dbReference type="PANTHER" id="PTHR23110:SF104">
    <property type="entry name" value="MATERNAL GENE REQUIRED FOR MEIOSIS, ISOFORM H"/>
    <property type="match status" value="1"/>
</dbReference>
<name>B4JWW7_DROGR</name>
<dbReference type="AlphaFoldDB" id="B4JWW7"/>
<dbReference type="GO" id="GO:0005737">
    <property type="term" value="C:cytoplasm"/>
    <property type="evidence" value="ECO:0007669"/>
    <property type="project" value="EnsemblMetazoa"/>
</dbReference>
<evidence type="ECO:0000256" key="1">
    <source>
        <dbReference type="ARBA" id="ARBA00004123"/>
    </source>
</evidence>
<proteinExistence type="predicted"/>
<dbReference type="GO" id="GO:0043565">
    <property type="term" value="F:sequence-specific DNA binding"/>
    <property type="evidence" value="ECO:0007669"/>
    <property type="project" value="EnsemblMetazoa"/>
</dbReference>
<comment type="subcellular location">
    <subcellularLocation>
        <location evidence="1">Nucleus</location>
    </subcellularLocation>
</comment>
<reference evidence="3 4" key="1">
    <citation type="journal article" date="2007" name="Nature">
        <title>Evolution of genes and genomes on the Drosophila phylogeny.</title>
        <authorList>
            <consortium name="Drosophila 12 Genomes Consortium"/>
            <person name="Clark A.G."/>
            <person name="Eisen M.B."/>
            <person name="Smith D.R."/>
            <person name="Bergman C.M."/>
            <person name="Oliver B."/>
            <person name="Markow T.A."/>
            <person name="Kaufman T.C."/>
            <person name="Kellis M."/>
            <person name="Gelbart W."/>
            <person name="Iyer V.N."/>
            <person name="Pollard D.A."/>
            <person name="Sackton T.B."/>
            <person name="Larracuente A.M."/>
            <person name="Singh N.D."/>
            <person name="Abad J.P."/>
            <person name="Abt D.N."/>
            <person name="Adryan B."/>
            <person name="Aguade M."/>
            <person name="Akashi H."/>
            <person name="Anderson W.W."/>
            <person name="Aquadro C.F."/>
            <person name="Ardell D.H."/>
            <person name="Arguello R."/>
            <person name="Artieri C.G."/>
            <person name="Barbash D.A."/>
            <person name="Barker D."/>
            <person name="Barsanti P."/>
            <person name="Batterham P."/>
            <person name="Batzoglou S."/>
            <person name="Begun D."/>
            <person name="Bhutkar A."/>
            <person name="Blanco E."/>
            <person name="Bosak S.A."/>
            <person name="Bradley R.K."/>
            <person name="Brand A.D."/>
            <person name="Brent M.R."/>
            <person name="Brooks A.N."/>
            <person name="Brown R.H."/>
            <person name="Butlin R.K."/>
            <person name="Caggese C."/>
            <person name="Calvi B.R."/>
            <person name="Bernardo de Carvalho A."/>
            <person name="Caspi A."/>
            <person name="Castrezana S."/>
            <person name="Celniker S.E."/>
            <person name="Chang J.L."/>
            <person name="Chapple C."/>
            <person name="Chatterji S."/>
            <person name="Chinwalla A."/>
            <person name="Civetta A."/>
            <person name="Clifton S.W."/>
            <person name="Comeron J.M."/>
            <person name="Costello J.C."/>
            <person name="Coyne J.A."/>
            <person name="Daub J."/>
            <person name="David R.G."/>
            <person name="Delcher A.L."/>
            <person name="Delehaunty K."/>
            <person name="Do C.B."/>
            <person name="Ebling H."/>
            <person name="Edwards K."/>
            <person name="Eickbush T."/>
            <person name="Evans J.D."/>
            <person name="Filipski A."/>
            <person name="Findeiss S."/>
            <person name="Freyhult E."/>
            <person name="Fulton L."/>
            <person name="Fulton R."/>
            <person name="Garcia A.C."/>
            <person name="Gardiner A."/>
            <person name="Garfield D.A."/>
            <person name="Garvin B.E."/>
            <person name="Gibson G."/>
            <person name="Gilbert D."/>
            <person name="Gnerre S."/>
            <person name="Godfrey J."/>
            <person name="Good R."/>
            <person name="Gotea V."/>
            <person name="Gravely B."/>
            <person name="Greenberg A.J."/>
            <person name="Griffiths-Jones S."/>
            <person name="Gross S."/>
            <person name="Guigo R."/>
            <person name="Gustafson E.A."/>
            <person name="Haerty W."/>
            <person name="Hahn M.W."/>
            <person name="Halligan D.L."/>
            <person name="Halpern A.L."/>
            <person name="Halter G.M."/>
            <person name="Han M.V."/>
            <person name="Heger A."/>
            <person name="Hillier L."/>
            <person name="Hinrichs A.S."/>
            <person name="Holmes I."/>
            <person name="Hoskins R.A."/>
            <person name="Hubisz M.J."/>
            <person name="Hultmark D."/>
            <person name="Huntley M.A."/>
            <person name="Jaffe D.B."/>
            <person name="Jagadeeshan S."/>
            <person name="Jeck W.R."/>
            <person name="Johnson J."/>
            <person name="Jones C.D."/>
            <person name="Jordan W.C."/>
            <person name="Karpen G.H."/>
            <person name="Kataoka E."/>
            <person name="Keightley P.D."/>
            <person name="Kheradpour P."/>
            <person name="Kirkness E.F."/>
            <person name="Koerich L.B."/>
            <person name="Kristiansen K."/>
            <person name="Kudrna D."/>
            <person name="Kulathinal R.J."/>
            <person name="Kumar S."/>
            <person name="Kwok R."/>
            <person name="Lander E."/>
            <person name="Langley C.H."/>
            <person name="Lapoint R."/>
            <person name="Lazzaro B.P."/>
            <person name="Lee S.J."/>
            <person name="Levesque L."/>
            <person name="Li R."/>
            <person name="Lin C.F."/>
            <person name="Lin M.F."/>
            <person name="Lindblad-Toh K."/>
            <person name="Llopart A."/>
            <person name="Long M."/>
            <person name="Low L."/>
            <person name="Lozovsky E."/>
            <person name="Lu J."/>
            <person name="Luo M."/>
            <person name="Machado C.A."/>
            <person name="Makalowski W."/>
            <person name="Marzo M."/>
            <person name="Matsuda M."/>
            <person name="Matzkin L."/>
            <person name="McAllister B."/>
            <person name="McBride C.S."/>
            <person name="McKernan B."/>
            <person name="McKernan K."/>
            <person name="Mendez-Lago M."/>
            <person name="Minx P."/>
            <person name="Mollenhauer M.U."/>
            <person name="Montooth K."/>
            <person name="Mount S.M."/>
            <person name="Mu X."/>
            <person name="Myers E."/>
            <person name="Negre B."/>
            <person name="Newfeld S."/>
            <person name="Nielsen R."/>
            <person name="Noor M.A."/>
            <person name="O'Grady P."/>
            <person name="Pachter L."/>
            <person name="Papaceit M."/>
            <person name="Parisi M.J."/>
            <person name="Parisi M."/>
            <person name="Parts L."/>
            <person name="Pedersen J.S."/>
            <person name="Pesole G."/>
            <person name="Phillippy A.M."/>
            <person name="Ponting C.P."/>
            <person name="Pop M."/>
            <person name="Porcelli D."/>
            <person name="Powell J.R."/>
            <person name="Prohaska S."/>
            <person name="Pruitt K."/>
            <person name="Puig M."/>
            <person name="Quesneville H."/>
            <person name="Ram K.R."/>
            <person name="Rand D."/>
            <person name="Rasmussen M.D."/>
            <person name="Reed L.K."/>
            <person name="Reenan R."/>
            <person name="Reily A."/>
            <person name="Remington K.A."/>
            <person name="Rieger T.T."/>
            <person name="Ritchie M.G."/>
            <person name="Robin C."/>
            <person name="Rogers Y.H."/>
            <person name="Rohde C."/>
            <person name="Rozas J."/>
            <person name="Rubenfield M.J."/>
            <person name="Ruiz A."/>
            <person name="Russo S."/>
            <person name="Salzberg S.L."/>
            <person name="Sanchez-Gracia A."/>
            <person name="Saranga D.J."/>
            <person name="Sato H."/>
            <person name="Schaeffer S.W."/>
            <person name="Schatz M.C."/>
            <person name="Schlenke T."/>
            <person name="Schwartz R."/>
            <person name="Segarra C."/>
            <person name="Singh R.S."/>
            <person name="Sirot L."/>
            <person name="Sirota M."/>
            <person name="Sisneros N.B."/>
            <person name="Smith C.D."/>
            <person name="Smith T.F."/>
            <person name="Spieth J."/>
            <person name="Stage D.E."/>
            <person name="Stark A."/>
            <person name="Stephan W."/>
            <person name="Strausberg R.L."/>
            <person name="Strempel S."/>
            <person name="Sturgill D."/>
            <person name="Sutton G."/>
            <person name="Sutton G.G."/>
            <person name="Tao W."/>
            <person name="Teichmann S."/>
            <person name="Tobari Y.N."/>
            <person name="Tomimura Y."/>
            <person name="Tsolas J.M."/>
            <person name="Valente V.L."/>
            <person name="Venter E."/>
            <person name="Venter J.C."/>
            <person name="Vicario S."/>
            <person name="Vieira F.G."/>
            <person name="Vilella A.J."/>
            <person name="Villasante A."/>
            <person name="Walenz B."/>
            <person name="Wang J."/>
            <person name="Wasserman M."/>
            <person name="Watts T."/>
            <person name="Wilson D."/>
            <person name="Wilson R.K."/>
            <person name="Wing R.A."/>
            <person name="Wolfner M.F."/>
            <person name="Wong A."/>
            <person name="Wong G.K."/>
            <person name="Wu C.I."/>
            <person name="Wu G."/>
            <person name="Yamamoto D."/>
            <person name="Yang H.P."/>
            <person name="Yang S.P."/>
            <person name="Yorke J.A."/>
            <person name="Yoshida K."/>
            <person name="Zdobnov E."/>
            <person name="Zhang P."/>
            <person name="Zhang Y."/>
            <person name="Zimin A.V."/>
            <person name="Baldwin J."/>
            <person name="Abdouelleil A."/>
            <person name="Abdulkadir J."/>
            <person name="Abebe A."/>
            <person name="Abera B."/>
            <person name="Abreu J."/>
            <person name="Acer S.C."/>
            <person name="Aftuck L."/>
            <person name="Alexander A."/>
            <person name="An P."/>
            <person name="Anderson E."/>
            <person name="Anderson S."/>
            <person name="Arachi H."/>
            <person name="Azer M."/>
            <person name="Bachantsang P."/>
            <person name="Barry A."/>
            <person name="Bayul T."/>
            <person name="Berlin A."/>
            <person name="Bessette D."/>
            <person name="Bloom T."/>
            <person name="Blye J."/>
            <person name="Boguslavskiy L."/>
            <person name="Bonnet C."/>
            <person name="Boukhgalter B."/>
            <person name="Bourzgui I."/>
            <person name="Brown A."/>
            <person name="Cahill P."/>
            <person name="Channer S."/>
            <person name="Cheshatsang Y."/>
            <person name="Chuda L."/>
            <person name="Citroen M."/>
            <person name="Collymore A."/>
            <person name="Cooke P."/>
            <person name="Costello M."/>
            <person name="D'Aco K."/>
            <person name="Daza R."/>
            <person name="De Haan G."/>
            <person name="DeGray S."/>
            <person name="DeMaso C."/>
            <person name="Dhargay N."/>
            <person name="Dooley K."/>
            <person name="Dooley E."/>
            <person name="Doricent M."/>
            <person name="Dorje P."/>
            <person name="Dorjee K."/>
            <person name="Dupes A."/>
            <person name="Elong R."/>
            <person name="Falk J."/>
            <person name="Farina A."/>
            <person name="Faro S."/>
            <person name="Ferguson D."/>
            <person name="Fisher S."/>
            <person name="Foley C.D."/>
            <person name="Franke A."/>
            <person name="Friedrich D."/>
            <person name="Gadbois L."/>
            <person name="Gearin G."/>
            <person name="Gearin C.R."/>
            <person name="Giannoukos G."/>
            <person name="Goode T."/>
            <person name="Graham J."/>
            <person name="Grandbois E."/>
            <person name="Grewal S."/>
            <person name="Gyaltsen K."/>
            <person name="Hafez N."/>
            <person name="Hagos B."/>
            <person name="Hall J."/>
            <person name="Henson C."/>
            <person name="Hollinger A."/>
            <person name="Honan T."/>
            <person name="Huard M.D."/>
            <person name="Hughes L."/>
            <person name="Hurhula B."/>
            <person name="Husby M.E."/>
            <person name="Kamat A."/>
            <person name="Kanga B."/>
            <person name="Kashin S."/>
            <person name="Khazanovich D."/>
            <person name="Kisner P."/>
            <person name="Lance K."/>
            <person name="Lara M."/>
            <person name="Lee W."/>
            <person name="Lennon N."/>
            <person name="Letendre F."/>
            <person name="LeVine R."/>
            <person name="Lipovsky A."/>
            <person name="Liu X."/>
            <person name="Liu J."/>
            <person name="Liu S."/>
            <person name="Lokyitsang T."/>
            <person name="Lokyitsang Y."/>
            <person name="Lubonja R."/>
            <person name="Lui A."/>
            <person name="MacDonald P."/>
            <person name="Magnisalis V."/>
            <person name="Maru K."/>
            <person name="Matthews C."/>
            <person name="McCusker W."/>
            <person name="McDonough S."/>
            <person name="Mehta T."/>
            <person name="Meldrim J."/>
            <person name="Meneus L."/>
            <person name="Mihai O."/>
            <person name="Mihalev A."/>
            <person name="Mihova T."/>
            <person name="Mittelman R."/>
            <person name="Mlenga V."/>
            <person name="Montmayeur A."/>
            <person name="Mulrain L."/>
            <person name="Navidi A."/>
            <person name="Naylor J."/>
            <person name="Negash T."/>
            <person name="Nguyen T."/>
            <person name="Nguyen N."/>
            <person name="Nicol R."/>
            <person name="Norbu C."/>
            <person name="Norbu N."/>
            <person name="Novod N."/>
            <person name="O'Neill B."/>
            <person name="Osman S."/>
            <person name="Markiewicz E."/>
            <person name="Oyono O.L."/>
            <person name="Patti C."/>
            <person name="Phunkhang P."/>
            <person name="Pierre F."/>
            <person name="Priest M."/>
            <person name="Raghuraman S."/>
            <person name="Rege F."/>
            <person name="Reyes R."/>
            <person name="Rise C."/>
            <person name="Rogov P."/>
            <person name="Ross K."/>
            <person name="Ryan E."/>
            <person name="Settipalli S."/>
            <person name="Shea T."/>
            <person name="Sherpa N."/>
            <person name="Shi L."/>
            <person name="Shih D."/>
            <person name="Sparrow T."/>
            <person name="Spaulding J."/>
            <person name="Stalker J."/>
            <person name="Stange-Thomann N."/>
            <person name="Stavropoulos S."/>
            <person name="Stone C."/>
            <person name="Strader C."/>
            <person name="Tesfaye S."/>
            <person name="Thomson T."/>
            <person name="Thoulutsang Y."/>
            <person name="Thoulutsang D."/>
            <person name="Topham K."/>
            <person name="Topping I."/>
            <person name="Tsamla T."/>
            <person name="Vassiliev H."/>
            <person name="Vo A."/>
            <person name="Wangchuk T."/>
            <person name="Wangdi T."/>
            <person name="Weiand M."/>
            <person name="Wilkinson J."/>
            <person name="Wilson A."/>
            <person name="Yadav S."/>
            <person name="Young G."/>
            <person name="Yu Q."/>
            <person name="Zembek L."/>
            <person name="Zhong D."/>
            <person name="Zimmer A."/>
            <person name="Zwirko Z."/>
            <person name="Jaffe D.B."/>
            <person name="Alvarez P."/>
            <person name="Brockman W."/>
            <person name="Butler J."/>
            <person name="Chin C."/>
            <person name="Gnerre S."/>
            <person name="Grabherr M."/>
            <person name="Kleber M."/>
            <person name="Mauceli E."/>
            <person name="MacCallum I."/>
        </authorList>
    </citation>
    <scope>NUCLEOTIDE SEQUENCE [LARGE SCALE GENOMIC DNA]</scope>
    <source>
        <strain evidence="4">Tucson 15287-2541.00</strain>
    </source>
</reference>
<dbReference type="GO" id="GO:0007143">
    <property type="term" value="P:female meiotic nuclear division"/>
    <property type="evidence" value="ECO:0007669"/>
    <property type="project" value="EnsemblMetazoa"/>
</dbReference>
<dbReference type="SUPFAM" id="SSF54695">
    <property type="entry name" value="POZ domain"/>
    <property type="match status" value="1"/>
</dbReference>
<dbReference type="Proteomes" id="UP000001070">
    <property type="component" value="Unassembled WGS sequence"/>
</dbReference>
<dbReference type="PhylomeDB" id="B4JWW7"/>
<protein>
    <submittedName>
        <fullName evidence="3">GH17831</fullName>
    </submittedName>
</protein>
<organism evidence="4">
    <name type="scientific">Drosophila grimshawi</name>
    <name type="common">Hawaiian fruit fly</name>
    <name type="synonym">Idiomyia grimshawi</name>
    <dbReference type="NCBI Taxonomy" id="7222"/>
    <lineage>
        <taxon>Eukaryota</taxon>
        <taxon>Metazoa</taxon>
        <taxon>Ecdysozoa</taxon>
        <taxon>Arthropoda</taxon>
        <taxon>Hexapoda</taxon>
        <taxon>Insecta</taxon>
        <taxon>Pterygota</taxon>
        <taxon>Neoptera</taxon>
        <taxon>Endopterygota</taxon>
        <taxon>Diptera</taxon>
        <taxon>Brachycera</taxon>
        <taxon>Muscomorpha</taxon>
        <taxon>Ephydroidea</taxon>
        <taxon>Drosophilidae</taxon>
        <taxon>Drosophila</taxon>
        <taxon>Hawaiian Drosophila</taxon>
    </lineage>
</organism>
<dbReference type="GO" id="GO:1902275">
    <property type="term" value="P:regulation of chromatin organization"/>
    <property type="evidence" value="ECO:0007669"/>
    <property type="project" value="EnsemblMetazoa"/>
</dbReference>
<gene>
    <name evidence="3" type="primary">Dgri\GH17831</name>
    <name evidence="3" type="ORF">Dgri_GH17831</name>
</gene>
<dbReference type="PANTHER" id="PTHR23110">
    <property type="entry name" value="BTB DOMAIN TRANSCRIPTION FACTOR"/>
    <property type="match status" value="1"/>
</dbReference>
<dbReference type="InterPro" id="IPR051095">
    <property type="entry name" value="Dros_DevTransReg"/>
</dbReference>
<dbReference type="HOGENOM" id="CLU_2640669_0_0_1"/>
<dbReference type="OrthoDB" id="10261408at2759"/>